<sequence>MEMEKQAELKKKKTSTVPTIPAIPPKFKMKLALIIATAGPMQGQPIGIQTSLGAAQSEQCTITNDIAFCIHKK</sequence>
<keyword evidence="1" id="KW-1185">Reference proteome</keyword>
<dbReference type="AlphaFoldDB" id="A0A915KYN3"/>
<evidence type="ECO:0000313" key="2">
    <source>
        <dbReference type="WBParaSite" id="nRc.2.0.1.t42602-RA"/>
    </source>
</evidence>
<proteinExistence type="predicted"/>
<accession>A0A915KYN3</accession>
<dbReference type="Proteomes" id="UP000887565">
    <property type="component" value="Unplaced"/>
</dbReference>
<evidence type="ECO:0000313" key="1">
    <source>
        <dbReference type="Proteomes" id="UP000887565"/>
    </source>
</evidence>
<reference evidence="2" key="1">
    <citation type="submission" date="2022-11" db="UniProtKB">
        <authorList>
            <consortium name="WormBaseParasite"/>
        </authorList>
    </citation>
    <scope>IDENTIFICATION</scope>
</reference>
<dbReference type="WBParaSite" id="nRc.2.0.1.t42602-RA">
    <property type="protein sequence ID" value="nRc.2.0.1.t42602-RA"/>
    <property type="gene ID" value="nRc.2.0.1.g42602"/>
</dbReference>
<organism evidence="1 2">
    <name type="scientific">Romanomermis culicivorax</name>
    <name type="common">Nematode worm</name>
    <dbReference type="NCBI Taxonomy" id="13658"/>
    <lineage>
        <taxon>Eukaryota</taxon>
        <taxon>Metazoa</taxon>
        <taxon>Ecdysozoa</taxon>
        <taxon>Nematoda</taxon>
        <taxon>Enoplea</taxon>
        <taxon>Dorylaimia</taxon>
        <taxon>Mermithida</taxon>
        <taxon>Mermithoidea</taxon>
        <taxon>Mermithidae</taxon>
        <taxon>Romanomermis</taxon>
    </lineage>
</organism>
<name>A0A915KYN3_ROMCU</name>
<protein>
    <submittedName>
        <fullName evidence="2">Uncharacterized protein</fullName>
    </submittedName>
</protein>